<feature type="chain" id="PRO_5043459503" evidence="7">
    <location>
        <begin position="22"/>
        <end position="229"/>
    </location>
</feature>
<dbReference type="Gene3D" id="3.90.730.10">
    <property type="entry name" value="Ribonuclease T2-like"/>
    <property type="match status" value="1"/>
</dbReference>
<evidence type="ECO:0000256" key="1">
    <source>
        <dbReference type="ARBA" id="ARBA00007469"/>
    </source>
</evidence>
<dbReference type="InterPro" id="IPR018188">
    <property type="entry name" value="RNase_T2_His_AS_1"/>
</dbReference>
<dbReference type="GO" id="GO:0016787">
    <property type="term" value="F:hydrolase activity"/>
    <property type="evidence" value="ECO:0007669"/>
    <property type="project" value="UniProtKB-KW"/>
</dbReference>
<dbReference type="PANTHER" id="PTHR11240">
    <property type="entry name" value="RIBONUCLEASE T2"/>
    <property type="match status" value="1"/>
</dbReference>
<evidence type="ECO:0000256" key="7">
    <source>
        <dbReference type="SAM" id="SignalP"/>
    </source>
</evidence>
<dbReference type="GO" id="GO:0006401">
    <property type="term" value="P:RNA catabolic process"/>
    <property type="evidence" value="ECO:0007669"/>
    <property type="project" value="TreeGrafter"/>
</dbReference>
<keyword evidence="3" id="KW-0255">Endonuclease</keyword>
<evidence type="ECO:0000256" key="5">
    <source>
        <dbReference type="ARBA" id="ARBA00023239"/>
    </source>
</evidence>
<dbReference type="AlphaFoldDB" id="A0AAU8BTP5"/>
<accession>A0AAU8BTP5</accession>
<sequence>MGISFLISFALFFSCIASGTAQKNPGFDHFWLVQSWPPVYCLKYPCKNNPPLDFVLHGLWPVNSSGHTLKNSSHKFDDLETTIENLPFIEELKSNWPSLASTNYTSFWKHEWDNHGSGQPLDPPDYFLAANRLTKNVDLLSTLRRNGILPDGTSHPITDYVDATKDIYGYPRLTCVHRYLLKEVNLCVDRQARNFISCNHKERGSTTCGKNINFPRSVKMANGYIWTEV</sequence>
<evidence type="ECO:0000313" key="8">
    <source>
        <dbReference type="EMBL" id="XCD23131.1"/>
    </source>
</evidence>
<dbReference type="EMBL" id="PP933807">
    <property type="protein sequence ID" value="XCD23131.1"/>
    <property type="molecule type" value="mRNA"/>
</dbReference>
<keyword evidence="7" id="KW-0732">Signal</keyword>
<dbReference type="InterPro" id="IPR001568">
    <property type="entry name" value="RNase_T2-like"/>
</dbReference>
<dbReference type="GO" id="GO:0003723">
    <property type="term" value="F:RNA binding"/>
    <property type="evidence" value="ECO:0007669"/>
    <property type="project" value="InterPro"/>
</dbReference>
<dbReference type="GO" id="GO:0033897">
    <property type="term" value="F:ribonuclease T2 activity"/>
    <property type="evidence" value="ECO:0007669"/>
    <property type="project" value="InterPro"/>
</dbReference>
<evidence type="ECO:0000256" key="6">
    <source>
        <dbReference type="RuleBase" id="RU004328"/>
    </source>
</evidence>
<keyword evidence="5" id="KW-0456">Lyase</keyword>
<evidence type="ECO:0000256" key="2">
    <source>
        <dbReference type="ARBA" id="ARBA00022722"/>
    </source>
</evidence>
<name>A0AAU8BTP5_CITMA</name>
<organism evidence="8">
    <name type="scientific">Citrus maxima</name>
    <name type="common">Pomelo</name>
    <name type="synonym">Citrus grandis</name>
    <dbReference type="NCBI Taxonomy" id="37334"/>
    <lineage>
        <taxon>Eukaryota</taxon>
        <taxon>Viridiplantae</taxon>
        <taxon>Streptophyta</taxon>
        <taxon>Embryophyta</taxon>
        <taxon>Tracheophyta</taxon>
        <taxon>Spermatophyta</taxon>
        <taxon>Magnoliopsida</taxon>
        <taxon>eudicotyledons</taxon>
        <taxon>Gunneridae</taxon>
        <taxon>Pentapetalae</taxon>
        <taxon>rosids</taxon>
        <taxon>malvids</taxon>
        <taxon>Sapindales</taxon>
        <taxon>Rutaceae</taxon>
        <taxon>Aurantioideae</taxon>
        <taxon>Citrus</taxon>
    </lineage>
</organism>
<feature type="signal peptide" evidence="7">
    <location>
        <begin position="1"/>
        <end position="21"/>
    </location>
</feature>
<comment type="similarity">
    <text evidence="1 6">Belongs to the RNase T2 family.</text>
</comment>
<dbReference type="InterPro" id="IPR036430">
    <property type="entry name" value="RNase_T2-like_sf"/>
</dbReference>
<dbReference type="Pfam" id="PF00445">
    <property type="entry name" value="Ribonuclease_T2"/>
    <property type="match status" value="1"/>
</dbReference>
<dbReference type="PANTHER" id="PTHR11240:SF75">
    <property type="entry name" value="RIBONUCLEASE 3"/>
    <property type="match status" value="1"/>
</dbReference>
<dbReference type="PROSITE" id="PS00530">
    <property type="entry name" value="RNASE_T2_1"/>
    <property type="match status" value="1"/>
</dbReference>
<keyword evidence="2" id="KW-0540">Nuclease</keyword>
<keyword evidence="4" id="KW-0378">Hydrolase</keyword>
<dbReference type="GO" id="GO:0005576">
    <property type="term" value="C:extracellular region"/>
    <property type="evidence" value="ECO:0007669"/>
    <property type="project" value="TreeGrafter"/>
</dbReference>
<reference evidence="8" key="1">
    <citation type="journal article" date="2024" name="Plant Physiol.">
        <title>Myo-inositol oxygenase CgMIOX3 alleviates S-RNase-induced inhibition of incompatible pollen tubes in pummelo.</title>
        <authorList>
            <person name="Xu Q."/>
            <person name="Liu C."/>
            <person name="Zhang Z."/>
            <person name="Cao Z."/>
            <person name="Liang M."/>
            <person name="Ye C."/>
            <person name="Lin Z."/>
            <person name="Deng X."/>
            <person name="Ye J."/>
            <person name="Bosch M."/>
            <person name="Chai L."/>
        </authorList>
    </citation>
    <scope>NUCLEOTIDE SEQUENCE</scope>
    <source>
        <tissue evidence="8">Style</tissue>
    </source>
</reference>
<proteinExistence type="evidence at transcript level"/>
<evidence type="ECO:0000256" key="3">
    <source>
        <dbReference type="ARBA" id="ARBA00022759"/>
    </source>
</evidence>
<evidence type="ECO:0000256" key="4">
    <source>
        <dbReference type="ARBA" id="ARBA00022801"/>
    </source>
</evidence>
<dbReference type="SUPFAM" id="SSF55895">
    <property type="entry name" value="Ribonuclease Rh-like"/>
    <property type="match status" value="1"/>
</dbReference>
<protein>
    <submittedName>
        <fullName evidence="8">S10-ribonuclease</fullName>
    </submittedName>
</protein>